<dbReference type="SUPFAM" id="SSF52096">
    <property type="entry name" value="ClpP/crotonase"/>
    <property type="match status" value="1"/>
</dbReference>
<dbReference type="PANTHER" id="PTHR32060:SF22">
    <property type="entry name" value="CARBOXYL-TERMINAL-PROCESSING PEPTIDASE 3, CHLOROPLASTIC"/>
    <property type="match status" value="1"/>
</dbReference>
<feature type="signal peptide" evidence="7">
    <location>
        <begin position="1"/>
        <end position="23"/>
    </location>
</feature>
<dbReference type="Pfam" id="PF03572">
    <property type="entry name" value="Peptidase_S41"/>
    <property type="match status" value="1"/>
</dbReference>
<dbReference type="GO" id="GO:0008236">
    <property type="term" value="F:serine-type peptidase activity"/>
    <property type="evidence" value="ECO:0007669"/>
    <property type="project" value="UniProtKB-KW"/>
</dbReference>
<evidence type="ECO:0000256" key="4">
    <source>
        <dbReference type="ARBA" id="ARBA00022801"/>
    </source>
</evidence>
<evidence type="ECO:0000256" key="7">
    <source>
        <dbReference type="SAM" id="SignalP"/>
    </source>
</evidence>
<dbReference type="EMBL" id="RYYR01000007">
    <property type="protein sequence ID" value="RUL54161.1"/>
    <property type="molecule type" value="Genomic_DNA"/>
</dbReference>
<dbReference type="Pfam" id="PF13205">
    <property type="entry name" value="Big_5"/>
    <property type="match status" value="1"/>
</dbReference>
<dbReference type="InterPro" id="IPR014755">
    <property type="entry name" value="Cu-Rt/internalin_Ig-like"/>
</dbReference>
<comment type="similarity">
    <text evidence="1 6">Belongs to the peptidase S41A family.</text>
</comment>
<comment type="caution">
    <text evidence="9">The sequence shown here is derived from an EMBL/GenBank/DDBJ whole genome shotgun (WGS) entry which is preliminary data.</text>
</comment>
<dbReference type="InterPro" id="IPR036034">
    <property type="entry name" value="PDZ_sf"/>
</dbReference>
<dbReference type="InterPro" id="IPR041489">
    <property type="entry name" value="PDZ_6"/>
</dbReference>
<reference evidence="9 10" key="1">
    <citation type="submission" date="2018-12" db="EMBL/GenBank/DDBJ databases">
        <title>Lysinibacillus antri sp. nov., isolated from a cave soil.</title>
        <authorList>
            <person name="Narsing Rao M.P."/>
            <person name="Zhang H."/>
            <person name="Dong Z.-Y."/>
            <person name="Niu X.-K."/>
            <person name="Zhang K."/>
            <person name="Fang B.-Z."/>
            <person name="Kang Y.-Q."/>
            <person name="Xiao M."/>
            <person name="Li W.-J."/>
        </authorList>
    </citation>
    <scope>NUCLEOTIDE SEQUENCE [LARGE SCALE GENOMIC DNA]</scope>
    <source>
        <strain evidence="9 10">SYSU K30002</strain>
    </source>
</reference>
<dbReference type="GO" id="GO:0004175">
    <property type="term" value="F:endopeptidase activity"/>
    <property type="evidence" value="ECO:0007669"/>
    <property type="project" value="TreeGrafter"/>
</dbReference>
<proteinExistence type="inferred from homology"/>
<evidence type="ECO:0000259" key="8">
    <source>
        <dbReference type="PROSITE" id="PS50106"/>
    </source>
</evidence>
<dbReference type="InterPro" id="IPR029045">
    <property type="entry name" value="ClpP/crotonase-like_dom_sf"/>
</dbReference>
<dbReference type="InterPro" id="IPR032812">
    <property type="entry name" value="SbsA_Ig"/>
</dbReference>
<sequence>MKKMIAILFSLLLLLTIPIQSFAATLDDVKMIVENDYVGKIDGNIQSATSIEEIIEMLDPYSAYFTKEEFESFTKAIDMTTVGIGVVIEKHEKGTLIVDVIENGSAKKSGVVPGDIIVGVNGQSVVDLSIEQTQALILGDVNTTVEIKFLKEDGSTVTKTITRTSFSLPNVTSRLLYGNVGYISLSSFSDDGVQLIINAYNLLKKQGATSYILDLQNNGGGYVTTAEKLIGLFPNAPYAYKLKLTTETYMERSISQNVKFPQNTRVLVNRFSASASEMTAAALLDQDAAIVYGEQTYGKGSMQSFYQLEDGSYLKLTIAEFFGPKGTAVNGVGLKPDIITTSDPIYKAHLDSFAKNLSNYKERKALVNVPTSKTFTITFNHPINKTVAPKAVELVELGGNTVEIALEAKNNQLLVKPGKPLKAGAEYVLVVHPTLQDQNGKQLKPGEYLHVTVKK</sequence>
<organism evidence="9 10">
    <name type="scientific">Lysinibacillus antri</name>
    <dbReference type="NCBI Taxonomy" id="2498145"/>
    <lineage>
        <taxon>Bacteria</taxon>
        <taxon>Bacillati</taxon>
        <taxon>Bacillota</taxon>
        <taxon>Bacilli</taxon>
        <taxon>Bacillales</taxon>
        <taxon>Bacillaceae</taxon>
        <taxon>Lysinibacillus</taxon>
    </lineage>
</organism>
<dbReference type="Proteomes" id="UP000287910">
    <property type="component" value="Unassembled WGS sequence"/>
</dbReference>
<gene>
    <name evidence="9" type="ORF">EK386_06525</name>
</gene>
<dbReference type="Gene3D" id="3.90.226.10">
    <property type="entry name" value="2-enoyl-CoA Hydratase, Chain A, domain 1"/>
    <property type="match status" value="1"/>
</dbReference>
<accession>A0A432LD60</accession>
<evidence type="ECO:0000256" key="6">
    <source>
        <dbReference type="RuleBase" id="RU004404"/>
    </source>
</evidence>
<evidence type="ECO:0000256" key="3">
    <source>
        <dbReference type="ARBA" id="ARBA00022729"/>
    </source>
</evidence>
<feature type="domain" description="PDZ" evidence="8">
    <location>
        <begin position="74"/>
        <end position="137"/>
    </location>
</feature>
<dbReference type="SUPFAM" id="SSF50156">
    <property type="entry name" value="PDZ domain-like"/>
    <property type="match status" value="1"/>
</dbReference>
<dbReference type="GO" id="GO:0006508">
    <property type="term" value="P:proteolysis"/>
    <property type="evidence" value="ECO:0007669"/>
    <property type="project" value="UniProtKB-KW"/>
</dbReference>
<keyword evidence="2 6" id="KW-0645">Protease</keyword>
<dbReference type="SMART" id="SM00228">
    <property type="entry name" value="PDZ"/>
    <property type="match status" value="1"/>
</dbReference>
<dbReference type="CDD" id="cd06782">
    <property type="entry name" value="cpPDZ_CPP-like"/>
    <property type="match status" value="1"/>
</dbReference>
<evidence type="ECO:0000313" key="10">
    <source>
        <dbReference type="Proteomes" id="UP000287910"/>
    </source>
</evidence>
<dbReference type="Gene3D" id="2.60.40.1220">
    <property type="match status" value="1"/>
</dbReference>
<dbReference type="InterPro" id="IPR005151">
    <property type="entry name" value="Tail-specific_protease"/>
</dbReference>
<protein>
    <submittedName>
        <fullName evidence="9">PDZ domain-containing protein</fullName>
    </submittedName>
</protein>
<dbReference type="PROSITE" id="PS50106">
    <property type="entry name" value="PDZ"/>
    <property type="match status" value="1"/>
</dbReference>
<dbReference type="SMART" id="SM00245">
    <property type="entry name" value="TSPc"/>
    <property type="match status" value="1"/>
</dbReference>
<evidence type="ECO:0000256" key="1">
    <source>
        <dbReference type="ARBA" id="ARBA00009179"/>
    </source>
</evidence>
<feature type="chain" id="PRO_5019469631" evidence="7">
    <location>
        <begin position="24"/>
        <end position="455"/>
    </location>
</feature>
<dbReference type="InterPro" id="IPR004447">
    <property type="entry name" value="Peptidase_S41A"/>
</dbReference>
<evidence type="ECO:0000256" key="5">
    <source>
        <dbReference type="ARBA" id="ARBA00022825"/>
    </source>
</evidence>
<dbReference type="InterPro" id="IPR001478">
    <property type="entry name" value="PDZ"/>
</dbReference>
<dbReference type="Pfam" id="PF17820">
    <property type="entry name" value="PDZ_6"/>
    <property type="match status" value="1"/>
</dbReference>
<dbReference type="CDD" id="cd07560">
    <property type="entry name" value="Peptidase_S41_CPP"/>
    <property type="match status" value="1"/>
</dbReference>
<name>A0A432LD60_9BACI</name>
<keyword evidence="10" id="KW-1185">Reference proteome</keyword>
<keyword evidence="4 6" id="KW-0378">Hydrolase</keyword>
<keyword evidence="3 7" id="KW-0732">Signal</keyword>
<dbReference type="AlphaFoldDB" id="A0A432LD60"/>
<dbReference type="RefSeq" id="WP_126658230.1">
    <property type="nucleotide sequence ID" value="NZ_RYYR01000007.1"/>
</dbReference>
<dbReference type="Gene3D" id="2.30.42.10">
    <property type="match status" value="1"/>
</dbReference>
<dbReference type="NCBIfam" id="TIGR00225">
    <property type="entry name" value="prc"/>
    <property type="match status" value="1"/>
</dbReference>
<dbReference type="Gene3D" id="3.30.750.44">
    <property type="match status" value="1"/>
</dbReference>
<evidence type="ECO:0000256" key="2">
    <source>
        <dbReference type="ARBA" id="ARBA00022670"/>
    </source>
</evidence>
<keyword evidence="5 6" id="KW-0720">Serine protease</keyword>
<evidence type="ECO:0000313" key="9">
    <source>
        <dbReference type="EMBL" id="RUL54161.1"/>
    </source>
</evidence>
<dbReference type="PANTHER" id="PTHR32060">
    <property type="entry name" value="TAIL-SPECIFIC PROTEASE"/>
    <property type="match status" value="1"/>
</dbReference>